<proteinExistence type="inferred from homology"/>
<evidence type="ECO:0000313" key="5">
    <source>
        <dbReference type="EMBL" id="MDT2947269.1"/>
    </source>
</evidence>
<dbReference type="EMBL" id="JARQDL010000048">
    <property type="protein sequence ID" value="MDT2947269.1"/>
    <property type="molecule type" value="Genomic_DNA"/>
</dbReference>
<accession>A0AAW8UMJ5</accession>
<dbReference type="GO" id="GO:0009307">
    <property type="term" value="P:DNA restriction-modification system"/>
    <property type="evidence" value="ECO:0007669"/>
    <property type="project" value="UniProtKB-KW"/>
</dbReference>
<dbReference type="Proteomes" id="UP001250218">
    <property type="component" value="Unassembled WGS sequence"/>
</dbReference>
<evidence type="ECO:0000256" key="1">
    <source>
        <dbReference type="ARBA" id="ARBA00010923"/>
    </source>
</evidence>
<protein>
    <submittedName>
        <fullName evidence="5">Restriction endonuclease subunit S</fullName>
    </submittedName>
</protein>
<reference evidence="5" key="1">
    <citation type="submission" date="2023-03" db="EMBL/GenBank/DDBJ databases">
        <authorList>
            <person name="Shen W."/>
            <person name="Cai J."/>
        </authorList>
    </citation>
    <scope>NUCLEOTIDE SEQUENCE</scope>
    <source>
        <strain evidence="5">Y37</strain>
    </source>
</reference>
<evidence type="ECO:0000256" key="3">
    <source>
        <dbReference type="ARBA" id="ARBA00023125"/>
    </source>
</evidence>
<keyword evidence="2" id="KW-0680">Restriction system</keyword>
<sequence>MNYKETPFGKIPEYWGVGTILENSKLVTDYVANGSFASLKENVQYKNEPDYAILIRLVDFNNEFDGNFVYLSRHSYDFLKKSKLFGNEIIISNVGANVGTVFKAPSLSKPMSLGPNSIMFIPKGDNDFYYYWMKSRFGQHMLKSIVSGSAQPKFNKTDFRRLEIPVPPINEQKEIGSILRSLDDRIAENKKINHHLELMAQAIFKSWFIDYENSTDFVETEIGMIPSSWKVVSLSEIAEISNGYSYKGKELKESSTAMATIKNFDRNGGFKSNGFKELVPSDKIKPTHFVSINEILIAHTDLTQNADIIGNSEILLNDFGYDAIVASMDLVKINSKISGISNYTLLLMTKNELFKQYCLGFVNGTTVLHLSKKAVPNYKLAIPSSEKIFKEFDSLVEPLFERMKVVIKETESLISLRDSLLPKLMSGEIKVCDYPAK</sequence>
<dbReference type="Pfam" id="PF01420">
    <property type="entry name" value="Methylase_S"/>
    <property type="match status" value="2"/>
</dbReference>
<gene>
    <name evidence="5" type="ORF">P7I04_14815</name>
</gene>
<dbReference type="GO" id="GO:0004519">
    <property type="term" value="F:endonuclease activity"/>
    <property type="evidence" value="ECO:0007669"/>
    <property type="project" value="UniProtKB-KW"/>
</dbReference>
<name>A0AAW8UMJ5_9LACT</name>
<evidence type="ECO:0000256" key="2">
    <source>
        <dbReference type="ARBA" id="ARBA00022747"/>
    </source>
</evidence>
<evidence type="ECO:0000313" key="6">
    <source>
        <dbReference type="Proteomes" id="UP001250218"/>
    </source>
</evidence>
<dbReference type="InterPro" id="IPR052021">
    <property type="entry name" value="Type-I_RS_S_subunit"/>
</dbReference>
<dbReference type="SUPFAM" id="SSF116734">
    <property type="entry name" value="DNA methylase specificity domain"/>
    <property type="match status" value="2"/>
</dbReference>
<dbReference type="PANTHER" id="PTHR30408:SF13">
    <property type="entry name" value="TYPE I RESTRICTION ENZYME HINDI SPECIFICITY SUBUNIT"/>
    <property type="match status" value="1"/>
</dbReference>
<comment type="caution">
    <text evidence="5">The sequence shown here is derived from an EMBL/GenBank/DDBJ whole genome shotgun (WGS) entry which is preliminary data.</text>
</comment>
<dbReference type="GO" id="GO:0003677">
    <property type="term" value="F:DNA binding"/>
    <property type="evidence" value="ECO:0007669"/>
    <property type="project" value="UniProtKB-KW"/>
</dbReference>
<keyword evidence="3" id="KW-0238">DNA-binding</keyword>
<keyword evidence="5" id="KW-0378">Hydrolase</keyword>
<keyword evidence="5" id="KW-0255">Endonuclease</keyword>
<dbReference type="Gene3D" id="3.90.220.20">
    <property type="entry name" value="DNA methylase specificity domains"/>
    <property type="match status" value="2"/>
</dbReference>
<organism evidence="5 6">
    <name type="scientific">Lactococcus lactis</name>
    <dbReference type="NCBI Taxonomy" id="1358"/>
    <lineage>
        <taxon>Bacteria</taxon>
        <taxon>Bacillati</taxon>
        <taxon>Bacillota</taxon>
        <taxon>Bacilli</taxon>
        <taxon>Lactobacillales</taxon>
        <taxon>Streptococcaceae</taxon>
        <taxon>Lactococcus</taxon>
    </lineage>
</organism>
<dbReference type="InterPro" id="IPR044946">
    <property type="entry name" value="Restrct_endonuc_typeI_TRD_sf"/>
</dbReference>
<feature type="domain" description="Type I restriction modification DNA specificity" evidence="4">
    <location>
        <begin position="41"/>
        <end position="197"/>
    </location>
</feature>
<dbReference type="InterPro" id="IPR000055">
    <property type="entry name" value="Restrct_endonuc_typeI_TRD"/>
</dbReference>
<comment type="similarity">
    <text evidence="1">Belongs to the type-I restriction system S methylase family.</text>
</comment>
<feature type="domain" description="Type I restriction modification DNA specificity" evidence="4">
    <location>
        <begin position="226"/>
        <end position="396"/>
    </location>
</feature>
<evidence type="ECO:0000259" key="4">
    <source>
        <dbReference type="Pfam" id="PF01420"/>
    </source>
</evidence>
<dbReference type="PANTHER" id="PTHR30408">
    <property type="entry name" value="TYPE-1 RESTRICTION ENZYME ECOKI SPECIFICITY PROTEIN"/>
    <property type="match status" value="1"/>
</dbReference>
<dbReference type="AlphaFoldDB" id="A0AAW8UMJ5"/>
<keyword evidence="5" id="KW-0540">Nuclease</keyword>
<dbReference type="RefSeq" id="WP_311843799.1">
    <property type="nucleotide sequence ID" value="NZ_JARQDC010000020.1"/>
</dbReference>